<dbReference type="InterPro" id="IPR036864">
    <property type="entry name" value="Zn2-C6_fun-type_DNA-bd_sf"/>
</dbReference>
<keyword evidence="1" id="KW-0479">Metal-binding</keyword>
<dbReference type="EMBL" id="JAJTJA010000004">
    <property type="protein sequence ID" value="KAH8700137.1"/>
    <property type="molecule type" value="Genomic_DNA"/>
</dbReference>
<keyword evidence="2" id="KW-0805">Transcription regulation</keyword>
<dbReference type="PROSITE" id="PS00463">
    <property type="entry name" value="ZN2_CY6_FUNGAL_1"/>
    <property type="match status" value="1"/>
</dbReference>
<name>A0AAD4KSJ9_9EURO</name>
<dbReference type="InterPro" id="IPR001138">
    <property type="entry name" value="Zn2Cys6_DnaBD"/>
</dbReference>
<feature type="region of interest" description="Disordered" evidence="6">
    <location>
        <begin position="1"/>
        <end position="67"/>
    </location>
</feature>
<keyword evidence="3" id="KW-0238">DNA-binding</keyword>
<accession>A0AAD4KSJ9</accession>
<dbReference type="GO" id="GO:0006351">
    <property type="term" value="P:DNA-templated transcription"/>
    <property type="evidence" value="ECO:0007669"/>
    <property type="project" value="InterPro"/>
</dbReference>
<organism evidence="8 9">
    <name type="scientific">Talaromyces proteolyticus</name>
    <dbReference type="NCBI Taxonomy" id="1131652"/>
    <lineage>
        <taxon>Eukaryota</taxon>
        <taxon>Fungi</taxon>
        <taxon>Dikarya</taxon>
        <taxon>Ascomycota</taxon>
        <taxon>Pezizomycotina</taxon>
        <taxon>Eurotiomycetes</taxon>
        <taxon>Eurotiomycetidae</taxon>
        <taxon>Eurotiales</taxon>
        <taxon>Trichocomaceae</taxon>
        <taxon>Talaromyces</taxon>
        <taxon>Talaromyces sect. Bacilispori</taxon>
    </lineage>
</organism>
<dbReference type="GeneID" id="70244103"/>
<dbReference type="Gene3D" id="4.10.240.10">
    <property type="entry name" value="Zn(2)-C6 fungal-type DNA-binding domain"/>
    <property type="match status" value="1"/>
</dbReference>
<evidence type="ECO:0000256" key="4">
    <source>
        <dbReference type="ARBA" id="ARBA00023163"/>
    </source>
</evidence>
<protein>
    <submittedName>
        <fullName evidence="8">C6 transcription factor</fullName>
    </submittedName>
</protein>
<dbReference type="PROSITE" id="PS50048">
    <property type="entry name" value="ZN2_CY6_FUNGAL_2"/>
    <property type="match status" value="1"/>
</dbReference>
<dbReference type="CDD" id="cd00067">
    <property type="entry name" value="GAL4"/>
    <property type="match status" value="1"/>
</dbReference>
<dbReference type="SMART" id="SM00066">
    <property type="entry name" value="GAL4"/>
    <property type="match status" value="1"/>
</dbReference>
<evidence type="ECO:0000259" key="7">
    <source>
        <dbReference type="PROSITE" id="PS50048"/>
    </source>
</evidence>
<dbReference type="PANTHER" id="PTHR47431:SF3">
    <property type="entry name" value="ZN(II)2CYS6 TRANSCRIPTION FACTOR (EUROFUNG)"/>
    <property type="match status" value="1"/>
</dbReference>
<comment type="caution">
    <text evidence="8">The sequence shown here is derived from an EMBL/GenBank/DDBJ whole genome shotgun (WGS) entry which is preliminary data.</text>
</comment>
<feature type="compositionally biased region" description="Basic residues" evidence="6">
    <location>
        <begin position="105"/>
        <end position="115"/>
    </location>
</feature>
<evidence type="ECO:0000256" key="1">
    <source>
        <dbReference type="ARBA" id="ARBA00022723"/>
    </source>
</evidence>
<dbReference type="CDD" id="cd12148">
    <property type="entry name" value="fungal_TF_MHR"/>
    <property type="match status" value="1"/>
</dbReference>
<evidence type="ECO:0000313" key="9">
    <source>
        <dbReference type="Proteomes" id="UP001201262"/>
    </source>
</evidence>
<evidence type="ECO:0000256" key="3">
    <source>
        <dbReference type="ARBA" id="ARBA00023125"/>
    </source>
</evidence>
<dbReference type="PANTHER" id="PTHR47431">
    <property type="entry name" value="ZN(II)2CYS6 TRANSCRIPTION FACTOR (EUROFUNG)-RELATED"/>
    <property type="match status" value="1"/>
</dbReference>
<feature type="region of interest" description="Disordered" evidence="6">
    <location>
        <begin position="100"/>
        <end position="130"/>
    </location>
</feature>
<reference evidence="8" key="1">
    <citation type="submission" date="2021-12" db="EMBL/GenBank/DDBJ databases">
        <title>Convergent genome expansion in fungi linked to evolution of root-endophyte symbiosis.</title>
        <authorList>
            <consortium name="DOE Joint Genome Institute"/>
            <person name="Ke Y.-H."/>
            <person name="Bonito G."/>
            <person name="Liao H.-L."/>
            <person name="Looney B."/>
            <person name="Rojas-Flechas A."/>
            <person name="Nash J."/>
            <person name="Hameed K."/>
            <person name="Schadt C."/>
            <person name="Martin F."/>
            <person name="Crous P.W."/>
            <person name="Miettinen O."/>
            <person name="Magnuson J.K."/>
            <person name="Labbe J."/>
            <person name="Jacobson D."/>
            <person name="Doktycz M.J."/>
            <person name="Veneault-Fourrey C."/>
            <person name="Kuo A."/>
            <person name="Mondo S."/>
            <person name="Calhoun S."/>
            <person name="Riley R."/>
            <person name="Ohm R."/>
            <person name="LaButti K."/>
            <person name="Andreopoulos B."/>
            <person name="Pangilinan J."/>
            <person name="Nolan M."/>
            <person name="Tritt A."/>
            <person name="Clum A."/>
            <person name="Lipzen A."/>
            <person name="Daum C."/>
            <person name="Barry K."/>
            <person name="Grigoriev I.V."/>
            <person name="Vilgalys R."/>
        </authorList>
    </citation>
    <scope>NUCLEOTIDE SEQUENCE</scope>
    <source>
        <strain evidence="8">PMI_201</strain>
    </source>
</reference>
<gene>
    <name evidence="8" type="ORF">BGW36DRAFT_356808</name>
</gene>
<dbReference type="RefSeq" id="XP_046073843.1">
    <property type="nucleotide sequence ID" value="XM_046213816.1"/>
</dbReference>
<dbReference type="Pfam" id="PF04082">
    <property type="entry name" value="Fungal_trans"/>
    <property type="match status" value="1"/>
</dbReference>
<sequence length="615" mass="67227">MNPRPFAYSFDTSPLGNAGNDGPNSSNGNVNGNINSSSASTSTSTSTNPNTTTVGRANAPPKSSNPSPLACLTCRQKHLKCDGQQPVCGRCMSGQLTCEYTPSRRGYKGPSKKRRADPPPTDLHTTPDPRLFPLDAPKTSDWHLPGTVGPLSSQSTPPDIGTTSVSLGFHHALTARSPLTPESSSTLGTDGYLVDVYYSHFHSAHPILPPLHMLYHYHPPQYLERVIKFIGTHFTTAASPETYRPNVVVDVTDAEPGVEKVQALLLLTIVLHSRNERQEAGALLAQAMDLAYELGIHLRSFAETMAEGDPIREESFRRTWWELFVIEGMLTALGARATFTASTVPLEVPLPCEERIYQDGLYPPASPPTIAQFDDRVFADEDFDFSSYSYRIEAVRILGRVVSLSETPNGHQEMVESVDARIASWFHHLPESKSELMLADGTVDEMMFQAKMVINGASIYLHFPRSDLLSSPAVAAEVICGHSGICLMPAFSHHSHAMKAVKAASEISNLAAIRIPETKHTPFFICALVLSSIVQLAAYSVKAGQMPDPRRDRLSLTVGVFKSLGRTWAISQTVNRQIKAVARDVLDIGMRPAPDPVDFITFLDGQFWLPNPQVA</sequence>
<dbReference type="Pfam" id="PF00172">
    <property type="entry name" value="Zn_clus"/>
    <property type="match status" value="1"/>
</dbReference>
<evidence type="ECO:0000313" key="8">
    <source>
        <dbReference type="EMBL" id="KAH8700137.1"/>
    </source>
</evidence>
<feature type="compositionally biased region" description="Low complexity" evidence="6">
    <location>
        <begin position="16"/>
        <end position="67"/>
    </location>
</feature>
<dbReference type="GO" id="GO:0008270">
    <property type="term" value="F:zinc ion binding"/>
    <property type="evidence" value="ECO:0007669"/>
    <property type="project" value="InterPro"/>
</dbReference>
<keyword evidence="5" id="KW-0539">Nucleus</keyword>
<dbReference type="GO" id="GO:0000981">
    <property type="term" value="F:DNA-binding transcription factor activity, RNA polymerase II-specific"/>
    <property type="evidence" value="ECO:0007669"/>
    <property type="project" value="InterPro"/>
</dbReference>
<dbReference type="InterPro" id="IPR007219">
    <property type="entry name" value="XnlR_reg_dom"/>
</dbReference>
<proteinExistence type="predicted"/>
<evidence type="ECO:0000256" key="5">
    <source>
        <dbReference type="ARBA" id="ARBA00023242"/>
    </source>
</evidence>
<dbReference type="Proteomes" id="UP001201262">
    <property type="component" value="Unassembled WGS sequence"/>
</dbReference>
<dbReference type="GO" id="GO:0003677">
    <property type="term" value="F:DNA binding"/>
    <property type="evidence" value="ECO:0007669"/>
    <property type="project" value="UniProtKB-KW"/>
</dbReference>
<feature type="domain" description="Zn(2)-C6 fungal-type" evidence="7">
    <location>
        <begin position="70"/>
        <end position="100"/>
    </location>
</feature>
<dbReference type="AlphaFoldDB" id="A0AAD4KSJ9"/>
<evidence type="ECO:0000256" key="2">
    <source>
        <dbReference type="ARBA" id="ARBA00023015"/>
    </source>
</evidence>
<keyword evidence="4" id="KW-0804">Transcription</keyword>
<dbReference type="SUPFAM" id="SSF57701">
    <property type="entry name" value="Zn2/Cys6 DNA-binding domain"/>
    <property type="match status" value="1"/>
</dbReference>
<evidence type="ECO:0000256" key="6">
    <source>
        <dbReference type="SAM" id="MobiDB-lite"/>
    </source>
</evidence>
<keyword evidence="9" id="KW-1185">Reference proteome</keyword>